<dbReference type="Gene3D" id="3.30.70.1230">
    <property type="entry name" value="Nucleotide cyclase"/>
    <property type="match status" value="1"/>
</dbReference>
<reference evidence="1" key="1">
    <citation type="journal article" date="2020" name="mSystems">
        <title>Genome- and Community-Level Interaction Insights into Carbon Utilization and Element Cycling Functions of Hydrothermarchaeota in Hydrothermal Sediment.</title>
        <authorList>
            <person name="Zhou Z."/>
            <person name="Liu Y."/>
            <person name="Xu W."/>
            <person name="Pan J."/>
            <person name="Luo Z.H."/>
            <person name="Li M."/>
        </authorList>
    </citation>
    <scope>NUCLEOTIDE SEQUENCE [LARGE SCALE GENOMIC DNA]</scope>
    <source>
        <strain evidence="1">HyVt-102</strain>
    </source>
</reference>
<gene>
    <name evidence="1" type="ORF">ENF18_01355</name>
</gene>
<name>A0A7C0ZGK2_UNCW3</name>
<evidence type="ECO:0000313" key="1">
    <source>
        <dbReference type="EMBL" id="HDI82423.1"/>
    </source>
</evidence>
<proteinExistence type="predicted"/>
<dbReference type="AlphaFoldDB" id="A0A7C0ZGK2"/>
<sequence>MAESLEVVEREAEWYSLYVRKLRSQFSRRDYFLLLKDFLVKKFGEQRLREFGQVEDALYFVVDRDTLLLLEGFVKEYINFAKGRGHYYEDYVKKMEDEFYGIISSYAKHRRDTYLLEVAIRKFLIHSSPDEEILGSIIGAFNSVLSSVKESLRKSKVELESFVSSFISRGIFLKIPLEGINFKSFAKRVGKDKQWIVDILIDYSNDLKWEPVNVERRKKLNLDLTGNETDRLRKRLLDFLTTMKNELEEKIPPVYVVDRLSRLESTLRVHMGAARGLLYAQEEAKEDFVSQDFHVPRILGYIGFDANSFIPSQVKDKIAKDIEKGKYELPEEYSQKRIFKKVYDFDRIWREFQKFYLNVLEPTIYHKIIEEMIELWPVPSVKKTTIEEARWVGLKARTGDVIFVPPRNIGVEKKRVDLELYRLGNVVSVLIYDIRGSTFMGEKLRNARKEEEIRRKFQERLIRVAEHYGGFPLKDTGDGGIIFFSGNSHELFEKFQEIRLGETPDYSVKLYPSRYAARQAVFCARDMVKEAENFVKENLENYKEWFKSVEGVELQFRGITYEKLPPSFRKIFQIGVGVASGDPETDLSFNINAFGEPDITGNLVRYANTYSKAKEKEGSVIMIDARTTLSFLLSLEKFEEFDVDTKIDDVGFQSNVSLLLTEMERWFHGFHGKYHVEKYGIGIMKVVERLYRKIDRHEDVEVKEEGFEGLIRPEKAFKDIKSGRLFALYKIIPKGG</sequence>
<dbReference type="EMBL" id="DQWE01000059">
    <property type="protein sequence ID" value="HDI82423.1"/>
    <property type="molecule type" value="Genomic_DNA"/>
</dbReference>
<dbReference type="Proteomes" id="UP000885847">
    <property type="component" value="Unassembled WGS sequence"/>
</dbReference>
<comment type="caution">
    <text evidence="1">The sequence shown here is derived from an EMBL/GenBank/DDBJ whole genome shotgun (WGS) entry which is preliminary data.</text>
</comment>
<dbReference type="InterPro" id="IPR029787">
    <property type="entry name" value="Nucleotide_cyclase"/>
</dbReference>
<protein>
    <submittedName>
        <fullName evidence="1">Uncharacterized protein</fullName>
    </submittedName>
</protein>
<organism evidence="1">
    <name type="scientific">candidate division WOR-3 bacterium</name>
    <dbReference type="NCBI Taxonomy" id="2052148"/>
    <lineage>
        <taxon>Bacteria</taxon>
        <taxon>Bacteria division WOR-3</taxon>
    </lineage>
</organism>
<dbReference type="SUPFAM" id="SSF55073">
    <property type="entry name" value="Nucleotide cyclase"/>
    <property type="match status" value="1"/>
</dbReference>
<accession>A0A7C0ZGK2</accession>